<dbReference type="OrthoDB" id="9804590at2"/>
<comment type="caution">
    <text evidence="7">The sequence shown here is derived from an EMBL/GenBank/DDBJ whole genome shotgun (WGS) entry which is preliminary data.</text>
</comment>
<dbReference type="FunFam" id="3.40.50.150:FF:000009">
    <property type="entry name" value="23S rRNA (Uracil(1939)-C(5))-methyltransferase RlmD"/>
    <property type="match status" value="1"/>
</dbReference>
<dbReference type="PROSITE" id="PS01230">
    <property type="entry name" value="TRMA_1"/>
    <property type="match status" value="1"/>
</dbReference>
<dbReference type="RefSeq" id="WP_086274156.1">
    <property type="nucleotide sequence ID" value="NZ_NGKU01000001.1"/>
</dbReference>
<dbReference type="PROSITE" id="PS50926">
    <property type="entry name" value="TRAM"/>
    <property type="match status" value="1"/>
</dbReference>
<dbReference type="InterPro" id="IPR002792">
    <property type="entry name" value="TRAM_dom"/>
</dbReference>
<proteinExistence type="inferred from homology"/>
<dbReference type="PANTHER" id="PTHR11061">
    <property type="entry name" value="RNA M5U METHYLTRANSFERASE"/>
    <property type="match status" value="1"/>
</dbReference>
<dbReference type="Pfam" id="PF01938">
    <property type="entry name" value="TRAM"/>
    <property type="match status" value="1"/>
</dbReference>
<protein>
    <submittedName>
        <fullName evidence="7">23S rRNA (Uracil-5-)-methyltransferase RumA</fullName>
    </submittedName>
</protein>
<evidence type="ECO:0000256" key="3">
    <source>
        <dbReference type="ARBA" id="ARBA00022691"/>
    </source>
</evidence>
<dbReference type="InterPro" id="IPR012340">
    <property type="entry name" value="NA-bd_OB-fold"/>
</dbReference>
<dbReference type="PANTHER" id="PTHR11061:SF45">
    <property type="match status" value="1"/>
</dbReference>
<dbReference type="InterPro" id="IPR029063">
    <property type="entry name" value="SAM-dependent_MTases_sf"/>
</dbReference>
<evidence type="ECO:0000256" key="4">
    <source>
        <dbReference type="PROSITE-ProRule" id="PRU01024"/>
    </source>
</evidence>
<dbReference type="Proteomes" id="UP000195043">
    <property type="component" value="Unassembled WGS sequence"/>
</dbReference>
<name>A0A242A609_9ENTE</name>
<feature type="binding site" evidence="4">
    <location>
        <position position="389"/>
    </location>
    <ligand>
        <name>S-adenosyl-L-methionine</name>
        <dbReference type="ChEBI" id="CHEBI:59789"/>
    </ligand>
</feature>
<feature type="binding site" evidence="4">
    <location>
        <position position="341"/>
    </location>
    <ligand>
        <name>S-adenosyl-L-methionine</name>
        <dbReference type="ChEBI" id="CHEBI:59789"/>
    </ligand>
</feature>
<evidence type="ECO:0000313" key="7">
    <source>
        <dbReference type="EMBL" id="OTN76171.1"/>
    </source>
</evidence>
<keyword evidence="1 4" id="KW-0489">Methyltransferase</keyword>
<dbReference type="InterPro" id="IPR010280">
    <property type="entry name" value="U5_MeTrfase_fam"/>
</dbReference>
<sequence>MANIQVELGQKLQLTIKRLGINGEGIGYYKKLIVFVPRVLPGEQVIAEVTKASPRFAEAKMTKIVKKSPDRIQPPCKFYDRCGGCQLQHLVYDKQLDFKKDLLKQALEKFKPQGYRQFELRDTLGMDEPWHYRNKAQFQLRYNAQTKRVEAGLYEMESHRLVAIDDCLVQEQDTQIVINRIVQLLNKYQIPIYDERKNSGILRTLMVRVGIATGEIQLVFITNSPKLPQKNALIREINQRLPQVVSIMQNVQSKKTSLVMGDDTIHLWGKEAIEERLNELTFDLSARAFFQLNPQQTSILYQEGIKALDLTKDETVVDAYCGVGTIGLSVAKQAKEVRGMDIIPQAIENAKENAKRIGATNTHYETGTAEDLLPKWFQQGFKPDSIIVDPPRTGLDDQLLQAIVQQPPKKMVYISCNVSTLARDLVKLTKVFRVDYLQSVDMFPQTARCEVVVKLTRI</sequence>
<reference evidence="7 8" key="1">
    <citation type="submission" date="2017-05" db="EMBL/GenBank/DDBJ databases">
        <title>The Genome Sequence of Enterococcus sp. 8G7_MSG3316.</title>
        <authorList>
            <consortium name="The Broad Institute Genomics Platform"/>
            <consortium name="The Broad Institute Genomic Center for Infectious Diseases"/>
            <person name="Earl A."/>
            <person name="Manson A."/>
            <person name="Schwartman J."/>
            <person name="Gilmore M."/>
            <person name="Abouelleil A."/>
            <person name="Cao P."/>
            <person name="Chapman S."/>
            <person name="Cusick C."/>
            <person name="Shea T."/>
            <person name="Young S."/>
            <person name="Neafsey D."/>
            <person name="Nusbaum C."/>
            <person name="Birren B."/>
        </authorList>
    </citation>
    <scope>NUCLEOTIDE SEQUENCE [LARGE SCALE GENOMIC DNA]</scope>
    <source>
        <strain evidence="7 8">8G7_MSG3316</strain>
    </source>
</reference>
<evidence type="ECO:0000259" key="6">
    <source>
        <dbReference type="PROSITE" id="PS50926"/>
    </source>
</evidence>
<evidence type="ECO:0000256" key="5">
    <source>
        <dbReference type="PROSITE-ProRule" id="PRU10015"/>
    </source>
</evidence>
<dbReference type="Gene3D" id="2.40.50.140">
    <property type="entry name" value="Nucleic acid-binding proteins"/>
    <property type="match status" value="1"/>
</dbReference>
<dbReference type="NCBIfam" id="TIGR00479">
    <property type="entry name" value="rumA"/>
    <property type="match status" value="1"/>
</dbReference>
<evidence type="ECO:0000313" key="8">
    <source>
        <dbReference type="Proteomes" id="UP000195043"/>
    </source>
</evidence>
<evidence type="ECO:0000256" key="2">
    <source>
        <dbReference type="ARBA" id="ARBA00022679"/>
    </source>
</evidence>
<dbReference type="GO" id="GO:0070475">
    <property type="term" value="P:rRNA base methylation"/>
    <property type="evidence" value="ECO:0007669"/>
    <property type="project" value="TreeGrafter"/>
</dbReference>
<accession>A0A242A609</accession>
<dbReference type="PROSITE" id="PS51687">
    <property type="entry name" value="SAM_MT_RNA_M5U"/>
    <property type="match status" value="1"/>
</dbReference>
<dbReference type="GO" id="GO:0070041">
    <property type="term" value="F:rRNA (uridine-C5-)-methyltransferase activity"/>
    <property type="evidence" value="ECO:0007669"/>
    <property type="project" value="UniProtKB-ARBA"/>
</dbReference>
<keyword evidence="2 4" id="KW-0808">Transferase</keyword>
<dbReference type="Gene3D" id="2.40.50.1070">
    <property type="match status" value="1"/>
</dbReference>
<dbReference type="FunFam" id="2.40.50.140:FF:000097">
    <property type="entry name" value="23S rRNA (uracil(1939)-C(5))-methyltransferase RlmD"/>
    <property type="match status" value="1"/>
</dbReference>
<evidence type="ECO:0000256" key="1">
    <source>
        <dbReference type="ARBA" id="ARBA00022603"/>
    </source>
</evidence>
<dbReference type="CDD" id="cd02440">
    <property type="entry name" value="AdoMet_MTases"/>
    <property type="match status" value="1"/>
</dbReference>
<dbReference type="AlphaFoldDB" id="A0A242A609"/>
<dbReference type="InterPro" id="IPR030390">
    <property type="entry name" value="MeTrfase_TrmA_AS"/>
</dbReference>
<keyword evidence="3 4" id="KW-0949">S-adenosyl-L-methionine</keyword>
<dbReference type="Gene3D" id="3.40.50.150">
    <property type="entry name" value="Vaccinia Virus protein VP39"/>
    <property type="match status" value="1"/>
</dbReference>
<comment type="similarity">
    <text evidence="4">Belongs to the class I-like SAM-binding methyltransferase superfamily. RNA M5U methyltransferase family.</text>
</comment>
<dbReference type="Pfam" id="PF05958">
    <property type="entry name" value="tRNA_U5-meth_tr"/>
    <property type="match status" value="1"/>
</dbReference>
<gene>
    <name evidence="7" type="ORF">A5886_001248</name>
</gene>
<organism evidence="7 8">
    <name type="scientific">Candidatus Enterococcus testudinis</name>
    <dbReference type="NCBI Taxonomy" id="1834191"/>
    <lineage>
        <taxon>Bacteria</taxon>
        <taxon>Bacillati</taxon>
        <taxon>Bacillota</taxon>
        <taxon>Bacilli</taxon>
        <taxon>Lactobacillales</taxon>
        <taxon>Enterococcaceae</taxon>
        <taxon>Enterococcus</taxon>
    </lineage>
</organism>
<feature type="domain" description="TRAM" evidence="6">
    <location>
        <begin position="5"/>
        <end position="63"/>
    </location>
</feature>
<feature type="active site" description="Nucleophile" evidence="4">
    <location>
        <position position="416"/>
    </location>
</feature>
<dbReference type="SUPFAM" id="SSF50249">
    <property type="entry name" value="Nucleic acid-binding proteins"/>
    <property type="match status" value="1"/>
</dbReference>
<dbReference type="STRING" id="1834191.A5886_001248"/>
<dbReference type="SUPFAM" id="SSF53335">
    <property type="entry name" value="S-adenosyl-L-methionine-dependent methyltransferases"/>
    <property type="match status" value="1"/>
</dbReference>
<dbReference type="FunFam" id="2.40.50.1070:FF:000003">
    <property type="entry name" value="23S rRNA (Uracil-5-)-methyltransferase RumA"/>
    <property type="match status" value="1"/>
</dbReference>
<feature type="binding site" evidence="4">
    <location>
        <position position="320"/>
    </location>
    <ligand>
        <name>S-adenosyl-L-methionine</name>
        <dbReference type="ChEBI" id="CHEBI:59789"/>
    </ligand>
</feature>
<keyword evidence="8" id="KW-1185">Reference proteome</keyword>
<feature type="binding site" evidence="4">
    <location>
        <position position="291"/>
    </location>
    <ligand>
        <name>S-adenosyl-L-methionine</name>
        <dbReference type="ChEBI" id="CHEBI:59789"/>
    </ligand>
</feature>
<feature type="active site" evidence="5">
    <location>
        <position position="416"/>
    </location>
</feature>
<dbReference type="EMBL" id="NGKU01000001">
    <property type="protein sequence ID" value="OTN76171.1"/>
    <property type="molecule type" value="Genomic_DNA"/>
</dbReference>